<dbReference type="RefSeq" id="WP_136943269.1">
    <property type="nucleotide sequence ID" value="NZ_SWKR01000002.1"/>
</dbReference>
<dbReference type="AlphaFoldDB" id="A0A4U1L496"/>
<feature type="transmembrane region" description="Helical" evidence="1">
    <location>
        <begin position="101"/>
        <end position="123"/>
    </location>
</feature>
<organism evidence="2 3">
    <name type="scientific">Sphingomonas baiyangensis</name>
    <dbReference type="NCBI Taxonomy" id="2572576"/>
    <lineage>
        <taxon>Bacteria</taxon>
        <taxon>Pseudomonadati</taxon>
        <taxon>Pseudomonadota</taxon>
        <taxon>Alphaproteobacteria</taxon>
        <taxon>Sphingomonadales</taxon>
        <taxon>Sphingomonadaceae</taxon>
        <taxon>Sphingomonas</taxon>
    </lineage>
</organism>
<dbReference type="PANTHER" id="PTHR20992:SF9">
    <property type="entry name" value="AT15442P-RELATED"/>
    <property type="match status" value="1"/>
</dbReference>
<sequence>MNQPTLGIGATNPIAVWWRDQVVASVDHVRVVDRVRAETPWSGRYAFMTLMSAGIAVLGLLLSSPAVVIGAMLISPLMGPIIGLGFGLATFDWPEIRAASLALALGVLLAVGFTGAIVLLSPIQNVTTEIAARTRPNLFDLMVALFSALAGAYAMVRGREGTVVGVAIATALMPPLAVVGFGLATANWTVFGGSLLLFFTNLMTIAVAAAVVARLYGFGSHLSPQHTLYQTIVVIGVLVALAAPLAVALRQIAWESIFSRQAREVMAAEFGDEARVSQLEIDYERDPIRVTATVLTPSFHPDAETVTSQILRERTDRAVDVAIEQYRVEAGSQAEAAQIANAQAGPNAADRAATRLAEQLALVAGVPRSAIAIDRDERRAVVRAQPLPGAGLAAYRVLEQRVSAQIAGWRVELIPPAAPLPTIAFEGDAPTPAGREALSLAAWAAQRTGTPVVATGASAAAEAVVAALSDAGVPARVEAGGNAGGVALNWSAPLAVAPEG</sequence>
<feature type="transmembrane region" description="Helical" evidence="1">
    <location>
        <begin position="138"/>
        <end position="156"/>
    </location>
</feature>
<dbReference type="EMBL" id="SWKR01000002">
    <property type="protein sequence ID" value="TKD51324.1"/>
    <property type="molecule type" value="Genomic_DNA"/>
</dbReference>
<dbReference type="PANTHER" id="PTHR20992">
    <property type="entry name" value="AT15442P-RELATED"/>
    <property type="match status" value="1"/>
</dbReference>
<feature type="transmembrane region" description="Helical" evidence="1">
    <location>
        <begin position="190"/>
        <end position="216"/>
    </location>
</feature>
<keyword evidence="3" id="KW-1185">Reference proteome</keyword>
<dbReference type="Proteomes" id="UP000309138">
    <property type="component" value="Unassembled WGS sequence"/>
</dbReference>
<keyword evidence="1" id="KW-1133">Transmembrane helix</keyword>
<dbReference type="OrthoDB" id="9790659at2"/>
<evidence type="ECO:0000313" key="2">
    <source>
        <dbReference type="EMBL" id="TKD51324.1"/>
    </source>
</evidence>
<dbReference type="InterPro" id="IPR005240">
    <property type="entry name" value="DUF389"/>
</dbReference>
<protein>
    <submittedName>
        <fullName evidence="2">DUF389 domain-containing protein</fullName>
    </submittedName>
</protein>
<reference evidence="2 3" key="1">
    <citation type="submission" date="2019-04" db="EMBL/GenBank/DDBJ databases">
        <authorList>
            <person name="Yang Y."/>
            <person name="Wei D."/>
        </authorList>
    </citation>
    <scope>NUCLEOTIDE SEQUENCE [LARGE SCALE GENOMIC DNA]</scope>
    <source>
        <strain evidence="2 3">L-1-4w-11</strain>
    </source>
</reference>
<feature type="transmembrane region" description="Helical" evidence="1">
    <location>
        <begin position="45"/>
        <end position="62"/>
    </location>
</feature>
<dbReference type="Pfam" id="PF04087">
    <property type="entry name" value="DUF389"/>
    <property type="match status" value="1"/>
</dbReference>
<evidence type="ECO:0000256" key="1">
    <source>
        <dbReference type="SAM" id="Phobius"/>
    </source>
</evidence>
<feature type="transmembrane region" description="Helical" evidence="1">
    <location>
        <begin position="68"/>
        <end position="89"/>
    </location>
</feature>
<feature type="transmembrane region" description="Helical" evidence="1">
    <location>
        <begin position="228"/>
        <end position="249"/>
    </location>
</feature>
<name>A0A4U1L496_9SPHN</name>
<keyword evidence="1" id="KW-0812">Transmembrane</keyword>
<accession>A0A4U1L496</accession>
<comment type="caution">
    <text evidence="2">The sequence shown here is derived from an EMBL/GenBank/DDBJ whole genome shotgun (WGS) entry which is preliminary data.</text>
</comment>
<feature type="transmembrane region" description="Helical" evidence="1">
    <location>
        <begin position="163"/>
        <end position="184"/>
    </location>
</feature>
<gene>
    <name evidence="2" type="ORF">FBR43_11600</name>
</gene>
<keyword evidence="1" id="KW-0472">Membrane</keyword>
<proteinExistence type="predicted"/>
<evidence type="ECO:0000313" key="3">
    <source>
        <dbReference type="Proteomes" id="UP000309138"/>
    </source>
</evidence>